<evidence type="ECO:0000256" key="5">
    <source>
        <dbReference type="SAM" id="SignalP"/>
    </source>
</evidence>
<dbReference type="PANTHER" id="PTHR36985">
    <property type="entry name" value="TRANSLOCATION AND ASSEMBLY MODULE SUBUNIT TAMB"/>
    <property type="match status" value="1"/>
</dbReference>
<name>A0A8J6Z9Q5_9RHOB</name>
<evidence type="ECO:0000259" key="6">
    <source>
        <dbReference type="Pfam" id="PF04357"/>
    </source>
</evidence>
<evidence type="ECO:0000313" key="7">
    <source>
        <dbReference type="EMBL" id="MBE3638621.1"/>
    </source>
</evidence>
<dbReference type="GO" id="GO:0005886">
    <property type="term" value="C:plasma membrane"/>
    <property type="evidence" value="ECO:0007669"/>
    <property type="project" value="InterPro"/>
</dbReference>
<keyword evidence="8" id="KW-1185">Reference proteome</keyword>
<dbReference type="GO" id="GO:0097347">
    <property type="term" value="C:TAM protein secretion complex"/>
    <property type="evidence" value="ECO:0007669"/>
    <property type="project" value="TreeGrafter"/>
</dbReference>
<keyword evidence="5" id="KW-0732">Signal</keyword>
<comment type="caution">
    <text evidence="7">The sequence shown here is derived from an EMBL/GenBank/DDBJ whole genome shotgun (WGS) entry which is preliminary data.</text>
</comment>
<evidence type="ECO:0000256" key="2">
    <source>
        <dbReference type="ARBA" id="ARBA00022692"/>
    </source>
</evidence>
<gene>
    <name evidence="7" type="ORF">ICN82_10440</name>
</gene>
<dbReference type="EMBL" id="JACVXA010000027">
    <property type="protein sequence ID" value="MBE3638621.1"/>
    <property type="molecule type" value="Genomic_DNA"/>
</dbReference>
<evidence type="ECO:0000256" key="4">
    <source>
        <dbReference type="ARBA" id="ARBA00023136"/>
    </source>
</evidence>
<keyword evidence="4" id="KW-0472">Membrane</keyword>
<comment type="subcellular location">
    <subcellularLocation>
        <location evidence="1">Membrane</location>
        <topology evidence="1">Single-pass membrane protein</topology>
    </subcellularLocation>
</comment>
<dbReference type="GO" id="GO:0009306">
    <property type="term" value="P:protein secretion"/>
    <property type="evidence" value="ECO:0007669"/>
    <property type="project" value="InterPro"/>
</dbReference>
<dbReference type="InterPro" id="IPR007452">
    <property type="entry name" value="TamB_C"/>
</dbReference>
<dbReference type="PANTHER" id="PTHR36985:SF1">
    <property type="entry name" value="TRANSLOCATION AND ASSEMBLY MODULE SUBUNIT TAMB"/>
    <property type="match status" value="1"/>
</dbReference>
<evidence type="ECO:0000256" key="3">
    <source>
        <dbReference type="ARBA" id="ARBA00022989"/>
    </source>
</evidence>
<feature type="signal peptide" evidence="5">
    <location>
        <begin position="1"/>
        <end position="27"/>
    </location>
</feature>
<dbReference type="RefSeq" id="WP_193182414.1">
    <property type="nucleotide sequence ID" value="NZ_JACVXA010000027.1"/>
</dbReference>
<protein>
    <submittedName>
        <fullName evidence="7">Translocation/assembly module TamB domain-containing protein</fullName>
    </submittedName>
</protein>
<proteinExistence type="predicted"/>
<reference evidence="7" key="1">
    <citation type="submission" date="2020-09" db="EMBL/GenBank/DDBJ databases">
        <title>A novel bacterium of genus Mangrovicoccus, isolated from South China Sea.</title>
        <authorList>
            <person name="Huang H."/>
            <person name="Mo K."/>
            <person name="Hu Y."/>
        </authorList>
    </citation>
    <scope>NUCLEOTIDE SEQUENCE</scope>
    <source>
        <strain evidence="7">HB182678</strain>
    </source>
</reference>
<sequence length="1568" mass="160365">MTLMSNKHITPVLLALAIALPAAPMLAQQEEDTQDPGFLEGIIQNALGGDGREVRIIGLEGALSSEVKIATIEVADDQGTWLAINDVTMNWRRLALLRKRVEIDSLAIGSVDLQRAPVTPPPETPSIEAEAEPAAPFALPELPVSIELGQLSLAELDLGAALVGQDAQMSIEGAARLIGGEGNLDLRIERTDAIRGLILVDTGYVNETRQLTVNLDVEEDQGGLIATLAKFPGAPSVDLSVKGDAPLSDFTADIQLATDGQERLAGQVEVGQSDGTAGPVVTVIDADLGGDITPLFVPEYRDFFGTDVGLEARVELNPEAGTQIPQFNLSSRALNLTGNVALDPGGLPRLVSIRGGIGTGDDQLVTLPVPGAETRLLSADLSVDYDASQGDTFAAKIALSQLRQGEIFIAQSDLDLDGTLERSIATADTPAGLANLASHVAARLDGISVGDPALDSTIQPVAFDADLNFDAATGAVAIRNLGLSSGDLSLQGILDVAGVQNGDIEITTDAQLSTGDLARFAPIVAQPLEGRFDGAVKARFAALTGAFDVDLSGDAQDLAIGNPQLDPLIAGASRVALKAGRSASGIRLEELMLETAQITAQGTGELSSSTADLDLTARLAEANLVAPQLSGPLELSAGVSGAAPDYRLELDLGGEAITAQLGDPVSLSSDIAYVGAAGTVDIRNLALRAGDLAADGTVWLSGLKDDALAADAELSLDTGDLSRFSGLTGMPLAGQLAADLEGSFDSIDTSFGGTLAGTGRDIAIGNAQIDPLLAGETVIDIAATGAGTSLDIERLDIHNPALALTGAGQLSPEAADLDLRAWLGQINPFVPHLDGPVEVTASATGTAPNFAVTLDAGGAAITDKLGSPVSLDTNLVYAQDSGTLDIPDLHLSAGDLTATGEAALRGLNAALSATAELALDTGDLSRLAGLAGMPLAGTLTADVSGGFDSATGDFDGALTGNGQDIAIGNPQVDQLLDGTTRIDAAARRRDGTITIERLEIDNPDLQVQGGGTYAPEGGDLDLTARLADLGLFVPQLSGPLTVEGNARGAGSAWTVDLGANGPAGLRAQVSGDVAPTNLDIDIDAGISNIGVFVPQIPGPASVSGKVSGNGTDFFTDITATGPGGLSADIDGRAWGPDGTSDLGITGRIPLTLANAFIAPRSLTGAASIDLRLAGAPGLDALSGTVGFAGARFVDPTSRIVLNQMALDLGFAQSRANLDFRAALETGGTITVSGPVDLAAPFNGDIAVALNQLKLVDPSLYTIDLGGRIDLEGPLAGGASINGQIDIDRAEIEIPSAMGGGGPIPDMTHVGEPSDSRATRDRAGLIQTDAGDGTTGAPVAYPLDVTISAPARIFVRGRGLDTEFGGSLNIGGTTQRIIPSGRFEVVRGRMDILTQVLNLDTAEITLGGDLVPDVYMVATSQDAPIDAQILIEGPVNDPELEFSSSPELPEDEVLSHLFFGRPISELSPLEVAQLLSAINTLTGGGGGVFGKLRDGVGVDQLNVGADDDGNTEVTAGKYLSEDVYTDVTVGAGGTSRVRLNYEITPSLTARGGFDSEGDTRLGFSFERDY</sequence>
<feature type="chain" id="PRO_5035244304" evidence="5">
    <location>
        <begin position="28"/>
        <end position="1568"/>
    </location>
</feature>
<organism evidence="7 8">
    <name type="scientific">Mangrovicoccus algicola</name>
    <dbReference type="NCBI Taxonomy" id="2771008"/>
    <lineage>
        <taxon>Bacteria</taxon>
        <taxon>Pseudomonadati</taxon>
        <taxon>Pseudomonadota</taxon>
        <taxon>Alphaproteobacteria</taxon>
        <taxon>Rhodobacterales</taxon>
        <taxon>Paracoccaceae</taxon>
        <taxon>Mangrovicoccus</taxon>
    </lineage>
</organism>
<evidence type="ECO:0000313" key="8">
    <source>
        <dbReference type="Proteomes" id="UP000609121"/>
    </source>
</evidence>
<feature type="domain" description="Translocation and assembly module TamB C-terminal" evidence="6">
    <location>
        <begin position="1219"/>
        <end position="1568"/>
    </location>
</feature>
<accession>A0A8J6Z9Q5</accession>
<dbReference type="Pfam" id="PF04357">
    <property type="entry name" value="TamB"/>
    <property type="match status" value="1"/>
</dbReference>
<keyword evidence="2" id="KW-0812">Transmembrane</keyword>
<dbReference type="Proteomes" id="UP000609121">
    <property type="component" value="Unassembled WGS sequence"/>
</dbReference>
<evidence type="ECO:0000256" key="1">
    <source>
        <dbReference type="ARBA" id="ARBA00004167"/>
    </source>
</evidence>
<keyword evidence="3" id="KW-1133">Transmembrane helix</keyword>